<evidence type="ECO:0000313" key="5">
    <source>
        <dbReference type="EMBL" id="QBB69347.1"/>
    </source>
</evidence>
<dbReference type="OrthoDB" id="1826980at2"/>
<evidence type="ECO:0000256" key="1">
    <source>
        <dbReference type="ARBA" id="ARBA00010873"/>
    </source>
</evidence>
<evidence type="ECO:0000259" key="4">
    <source>
        <dbReference type="Pfam" id="PF03389"/>
    </source>
</evidence>
<evidence type="ECO:0000256" key="2">
    <source>
        <dbReference type="ARBA" id="ARBA00022971"/>
    </source>
</evidence>
<reference evidence="5 6" key="1">
    <citation type="submission" date="2019-01" db="EMBL/GenBank/DDBJ databases">
        <title>Pseudolysobacter antarctica gen. nov., sp. nov., isolated from Fildes Peninsula, Antarctica.</title>
        <authorList>
            <person name="Wei Z."/>
            <person name="Peng F."/>
        </authorList>
    </citation>
    <scope>NUCLEOTIDE SEQUENCE [LARGE SCALE GENOMIC DNA]</scope>
    <source>
        <strain evidence="5 6">AQ6-296</strain>
    </source>
</reference>
<dbReference type="KEGG" id="xbc:ELE36_02575"/>
<dbReference type="Gene3D" id="3.30.930.30">
    <property type="match status" value="1"/>
</dbReference>
<organism evidence="5 6">
    <name type="scientific">Pseudolysobacter antarcticus</name>
    <dbReference type="NCBI Taxonomy" id="2511995"/>
    <lineage>
        <taxon>Bacteria</taxon>
        <taxon>Pseudomonadati</taxon>
        <taxon>Pseudomonadota</taxon>
        <taxon>Gammaproteobacteria</taxon>
        <taxon>Lysobacterales</taxon>
        <taxon>Rhodanobacteraceae</taxon>
        <taxon>Pseudolysobacter</taxon>
    </lineage>
</organism>
<dbReference type="AlphaFoldDB" id="A0A411HFW6"/>
<feature type="region of interest" description="Disordered" evidence="3">
    <location>
        <begin position="452"/>
        <end position="473"/>
    </location>
</feature>
<feature type="domain" description="MobA/MobL protein" evidence="4">
    <location>
        <begin position="20"/>
        <end position="220"/>
    </location>
</feature>
<dbReference type="InterPro" id="IPR005053">
    <property type="entry name" value="MobA_MobL"/>
</dbReference>
<gene>
    <name evidence="5" type="ORF">ELE36_02575</name>
</gene>
<accession>A0A411HFW6</accession>
<dbReference type="Proteomes" id="UP000291562">
    <property type="component" value="Chromosome"/>
</dbReference>
<feature type="region of interest" description="Disordered" evidence="3">
    <location>
        <begin position="545"/>
        <end position="591"/>
    </location>
</feature>
<evidence type="ECO:0000256" key="3">
    <source>
        <dbReference type="SAM" id="MobiDB-lite"/>
    </source>
</evidence>
<keyword evidence="6" id="KW-1185">Reference proteome</keyword>
<comment type="similarity">
    <text evidence="1">Belongs to the MobA/MobL family.</text>
</comment>
<protein>
    <recommendedName>
        <fullName evidence="4">MobA/MobL protein domain-containing protein</fullName>
    </recommendedName>
</protein>
<sequence>MALIAIFYVNLKTFSRAKGQSAVAAAAYRAGTQAGFRDERTGVLHTYGRKRGIVSVDIHVPKAAPAWARDPEKLWNHAEAAERRVNARVAFEWIIALPAELNGFQRAALVADLSHLLVDRYAVATMAAIHAPDTHGDQRNHHVHLMTSTRSMGATGFGAKVRALVDQKTGPLEIEAVRAHVAALTNQHLERAGISERVDHQRLLVQARKAEAQGDFGKAALLTREATIHEGQASTAAARRGERLERSGWNAMVHASNAQLLEKFVAAAQQGGRWIEAPARSGADQAQADRTREVAAATPGADSRAGRPTPSKGRAGRTPAGSKLTRQKLSATGGRGTRAQGRDADVLNTQASQASDSRRVERDSSQRYMDMLQSVIEENGQRAAEAVAYARLWNWPSADVHALAAHRVADPRCGVLLRQGIDAATQRTRAHKLGERRRARHGAAMFATARERQAAERAEENQPPAWKPKTRREWADLRRKQRAKLGQAERREWRAQVLVSAQAMSRYVSQAQAAAEKLEHIESRRAAGYPVPGDAMRSKAATLSIQGKARPVFTRRHEPAKPRPNAFRIPPPLNANLEAPSTQTRRRHPRP</sequence>
<dbReference type="Pfam" id="PF03389">
    <property type="entry name" value="MobA_MobL"/>
    <property type="match status" value="1"/>
</dbReference>
<evidence type="ECO:0000313" key="6">
    <source>
        <dbReference type="Proteomes" id="UP000291562"/>
    </source>
</evidence>
<keyword evidence="2" id="KW-0184">Conjugation</keyword>
<name>A0A411HFW6_9GAMM</name>
<dbReference type="EMBL" id="CP035704">
    <property type="protein sequence ID" value="QBB69347.1"/>
    <property type="molecule type" value="Genomic_DNA"/>
</dbReference>
<proteinExistence type="inferred from homology"/>
<feature type="region of interest" description="Disordered" evidence="3">
    <location>
        <begin position="279"/>
        <end position="364"/>
    </location>
</feature>